<evidence type="ECO:0000313" key="2">
    <source>
        <dbReference type="EMBL" id="KAA3682139.1"/>
    </source>
</evidence>
<feature type="transmembrane region" description="Helical" evidence="1">
    <location>
        <begin position="62"/>
        <end position="85"/>
    </location>
</feature>
<organism evidence="2 3">
    <name type="scientific">Paragonimus westermani</name>
    <dbReference type="NCBI Taxonomy" id="34504"/>
    <lineage>
        <taxon>Eukaryota</taxon>
        <taxon>Metazoa</taxon>
        <taxon>Spiralia</taxon>
        <taxon>Lophotrochozoa</taxon>
        <taxon>Platyhelminthes</taxon>
        <taxon>Trematoda</taxon>
        <taxon>Digenea</taxon>
        <taxon>Plagiorchiida</taxon>
        <taxon>Troglotremata</taxon>
        <taxon>Troglotrematidae</taxon>
        <taxon>Paragonimus</taxon>
    </lineage>
</organism>
<keyword evidence="1" id="KW-0812">Transmembrane</keyword>
<dbReference type="EMBL" id="QNGE01000065">
    <property type="protein sequence ID" value="KAA3682139.1"/>
    <property type="molecule type" value="Genomic_DNA"/>
</dbReference>
<name>A0A5J4P331_9TREM</name>
<reference evidence="2 3" key="1">
    <citation type="journal article" date="2019" name="Gigascience">
        <title>Whole-genome sequence of the oriental lung fluke Paragonimus westermani.</title>
        <authorList>
            <person name="Oey H."/>
            <person name="Zakrzewski M."/>
            <person name="Narain K."/>
            <person name="Devi K.R."/>
            <person name="Agatsuma T."/>
            <person name="Nawaratna S."/>
            <person name="Gobert G.N."/>
            <person name="Jones M.K."/>
            <person name="Ragan M.A."/>
            <person name="McManus D.P."/>
            <person name="Krause L."/>
        </authorList>
    </citation>
    <scope>NUCLEOTIDE SEQUENCE [LARGE SCALE GENOMIC DNA]</scope>
    <source>
        <strain evidence="2 3">IND2009</strain>
    </source>
</reference>
<keyword evidence="3" id="KW-1185">Reference proteome</keyword>
<sequence>MTPRQALFFLALLITQYYRLLIQPTQGMIVEDLKNVSKTWPKNAQTNRTIQITVALNADIKLIIGIFVLLVIILLLLLATLLSQLCNSCKCCRKK</sequence>
<evidence type="ECO:0000256" key="1">
    <source>
        <dbReference type="SAM" id="Phobius"/>
    </source>
</evidence>
<keyword evidence="1" id="KW-1133">Transmembrane helix</keyword>
<evidence type="ECO:0000313" key="3">
    <source>
        <dbReference type="Proteomes" id="UP000324629"/>
    </source>
</evidence>
<proteinExistence type="predicted"/>
<dbReference type="AlphaFoldDB" id="A0A5J4P331"/>
<comment type="caution">
    <text evidence="2">The sequence shown here is derived from an EMBL/GenBank/DDBJ whole genome shotgun (WGS) entry which is preliminary data.</text>
</comment>
<dbReference type="Proteomes" id="UP000324629">
    <property type="component" value="Unassembled WGS sequence"/>
</dbReference>
<accession>A0A5J4P331</accession>
<keyword evidence="1" id="KW-0472">Membrane</keyword>
<protein>
    <submittedName>
        <fullName evidence="2">Uncharacterized protein</fullName>
    </submittedName>
</protein>
<gene>
    <name evidence="2" type="ORF">DEA37_0005109</name>
</gene>